<feature type="transmembrane region" description="Helical" evidence="10">
    <location>
        <begin position="145"/>
        <end position="167"/>
    </location>
</feature>
<evidence type="ECO:0000256" key="1">
    <source>
        <dbReference type="ARBA" id="ARBA00004651"/>
    </source>
</evidence>
<dbReference type="AlphaFoldDB" id="A0A4Q9HCK2"/>
<feature type="transmembrane region" description="Helical" evidence="10">
    <location>
        <begin position="85"/>
        <end position="105"/>
    </location>
</feature>
<proteinExistence type="inferred from homology"/>
<dbReference type="GO" id="GO:0022857">
    <property type="term" value="F:transmembrane transporter activity"/>
    <property type="evidence" value="ECO:0007669"/>
    <property type="project" value="InterPro"/>
</dbReference>
<feature type="domain" description="Major facilitator superfamily (MFS) profile" evidence="11">
    <location>
        <begin position="20"/>
        <end position="453"/>
    </location>
</feature>
<feature type="transmembrane region" description="Helical" evidence="10">
    <location>
        <begin position="16"/>
        <end position="33"/>
    </location>
</feature>
<dbReference type="Gene3D" id="1.20.1250.20">
    <property type="entry name" value="MFS general substrate transporter like domains"/>
    <property type="match status" value="2"/>
</dbReference>
<evidence type="ECO:0000256" key="5">
    <source>
        <dbReference type="ARBA" id="ARBA00022597"/>
    </source>
</evidence>
<comment type="subcellular location">
    <subcellularLocation>
        <location evidence="1">Cell membrane</location>
        <topology evidence="1">Multi-pass membrane protein</topology>
    </subcellularLocation>
</comment>
<feature type="transmembrane region" description="Helical" evidence="10">
    <location>
        <begin position="111"/>
        <end position="133"/>
    </location>
</feature>
<dbReference type="InterPro" id="IPR005829">
    <property type="entry name" value="Sugar_transporter_CS"/>
</dbReference>
<dbReference type="PANTHER" id="PTHR48020:SF12">
    <property type="entry name" value="PROTON MYO-INOSITOL COTRANSPORTER"/>
    <property type="match status" value="1"/>
</dbReference>
<feature type="transmembrane region" description="Helical" evidence="10">
    <location>
        <begin position="399"/>
        <end position="417"/>
    </location>
</feature>
<feature type="transmembrane region" description="Helical" evidence="10">
    <location>
        <begin position="310"/>
        <end position="327"/>
    </location>
</feature>
<dbReference type="CDD" id="cd17359">
    <property type="entry name" value="MFS_XylE_like"/>
    <property type="match status" value="1"/>
</dbReference>
<keyword evidence="7 10" id="KW-1133">Transmembrane helix</keyword>
<feature type="transmembrane region" description="Helical" evidence="10">
    <location>
        <begin position="429"/>
        <end position="446"/>
    </location>
</feature>
<organism evidence="12 13">
    <name type="scientific">Pedobacter kyonggii</name>
    <dbReference type="NCBI Taxonomy" id="1926871"/>
    <lineage>
        <taxon>Bacteria</taxon>
        <taxon>Pseudomonadati</taxon>
        <taxon>Bacteroidota</taxon>
        <taxon>Sphingobacteriia</taxon>
        <taxon>Sphingobacteriales</taxon>
        <taxon>Sphingobacteriaceae</taxon>
        <taxon>Pedobacter</taxon>
    </lineage>
</organism>
<dbReference type="InterPro" id="IPR003663">
    <property type="entry name" value="Sugar/inositol_transpt"/>
</dbReference>
<evidence type="ECO:0000259" key="11">
    <source>
        <dbReference type="PROSITE" id="PS50850"/>
    </source>
</evidence>
<dbReference type="InterPro" id="IPR020846">
    <property type="entry name" value="MFS_dom"/>
</dbReference>
<evidence type="ECO:0000256" key="8">
    <source>
        <dbReference type="ARBA" id="ARBA00023136"/>
    </source>
</evidence>
<dbReference type="SUPFAM" id="SSF103473">
    <property type="entry name" value="MFS general substrate transporter"/>
    <property type="match status" value="1"/>
</dbReference>
<dbReference type="PANTHER" id="PTHR48020">
    <property type="entry name" value="PROTON MYO-INOSITOL COTRANSPORTER"/>
    <property type="match status" value="1"/>
</dbReference>
<accession>A0A4Q9HCK2</accession>
<evidence type="ECO:0000256" key="3">
    <source>
        <dbReference type="ARBA" id="ARBA00022448"/>
    </source>
</evidence>
<dbReference type="Proteomes" id="UP000291819">
    <property type="component" value="Unassembled WGS sequence"/>
</dbReference>
<dbReference type="PROSITE" id="PS50850">
    <property type="entry name" value="MFS"/>
    <property type="match status" value="1"/>
</dbReference>
<feature type="transmembrane region" description="Helical" evidence="10">
    <location>
        <begin position="268"/>
        <end position="290"/>
    </location>
</feature>
<keyword evidence="13" id="KW-1185">Reference proteome</keyword>
<dbReference type="InterPro" id="IPR050814">
    <property type="entry name" value="Myo-inositol_Transporter"/>
</dbReference>
<comment type="similarity">
    <text evidence="2 9">Belongs to the major facilitator superfamily. Sugar transporter (TC 2.A.1.1) family.</text>
</comment>
<keyword evidence="3 9" id="KW-0813">Transport</keyword>
<keyword evidence="4" id="KW-1003">Cell membrane</keyword>
<dbReference type="InterPro" id="IPR005828">
    <property type="entry name" value="MFS_sugar_transport-like"/>
</dbReference>
<dbReference type="FunFam" id="1.20.1250.20:FF:000122">
    <property type="entry name" value="D-xylose transporter XylE"/>
    <property type="match status" value="1"/>
</dbReference>
<gene>
    <name evidence="12" type="ORF">EYS08_12840</name>
</gene>
<evidence type="ECO:0000313" key="13">
    <source>
        <dbReference type="Proteomes" id="UP000291819"/>
    </source>
</evidence>
<keyword evidence="5" id="KW-0762">Sugar transport</keyword>
<evidence type="ECO:0000256" key="4">
    <source>
        <dbReference type="ARBA" id="ARBA00022475"/>
    </source>
</evidence>
<dbReference type="EMBL" id="SIXF01000011">
    <property type="protein sequence ID" value="TBO41729.1"/>
    <property type="molecule type" value="Genomic_DNA"/>
</dbReference>
<dbReference type="InterPro" id="IPR036259">
    <property type="entry name" value="MFS_trans_sf"/>
</dbReference>
<feature type="transmembrane region" description="Helical" evidence="10">
    <location>
        <begin position="363"/>
        <end position="387"/>
    </location>
</feature>
<evidence type="ECO:0000256" key="7">
    <source>
        <dbReference type="ARBA" id="ARBA00022989"/>
    </source>
</evidence>
<evidence type="ECO:0000256" key="6">
    <source>
        <dbReference type="ARBA" id="ARBA00022692"/>
    </source>
</evidence>
<dbReference type="Pfam" id="PF00083">
    <property type="entry name" value="Sugar_tr"/>
    <property type="match status" value="1"/>
</dbReference>
<feature type="transmembrane region" description="Helical" evidence="10">
    <location>
        <begin position="334"/>
        <end position="357"/>
    </location>
</feature>
<name>A0A4Q9HCK2_9SPHI</name>
<protein>
    <submittedName>
        <fullName evidence="12">MFS transporter</fullName>
    </submittedName>
</protein>
<feature type="transmembrane region" description="Helical" evidence="10">
    <location>
        <begin position="187"/>
        <end position="209"/>
    </location>
</feature>
<dbReference type="PROSITE" id="PS00216">
    <property type="entry name" value="SUGAR_TRANSPORT_1"/>
    <property type="match status" value="2"/>
</dbReference>
<keyword evidence="8 10" id="KW-0472">Membrane</keyword>
<dbReference type="GO" id="GO:0005886">
    <property type="term" value="C:plasma membrane"/>
    <property type="evidence" value="ECO:0007669"/>
    <property type="project" value="UniProtKB-SubCell"/>
</dbReference>
<dbReference type="RefSeq" id="WP_131030422.1">
    <property type="nucleotide sequence ID" value="NZ_SIXF01000011.1"/>
</dbReference>
<feature type="transmembrane region" description="Helical" evidence="10">
    <location>
        <begin position="53"/>
        <end position="73"/>
    </location>
</feature>
<evidence type="ECO:0000256" key="10">
    <source>
        <dbReference type="SAM" id="Phobius"/>
    </source>
</evidence>
<dbReference type="PROSITE" id="PS00217">
    <property type="entry name" value="SUGAR_TRANSPORT_2"/>
    <property type="match status" value="1"/>
</dbReference>
<dbReference type="InterPro" id="IPR047984">
    <property type="entry name" value="XylE-like"/>
</dbReference>
<dbReference type="OrthoDB" id="9783823at2"/>
<evidence type="ECO:0000256" key="2">
    <source>
        <dbReference type="ARBA" id="ARBA00010992"/>
    </source>
</evidence>
<sequence>MIGQEQHTAIKKSSSYLYLVCLVAALGGFLFGFDTAVISGTISLVTRDFGLDAISEGWFVSCALLGCIIGVIISGKLSDKFGRKIVLILSAFLFLISALGCMYAGTFSSLIAFRLIGGIGIGVASMVSPLYISEFAPSRLRGTMVSLYQLALTIGIVTAYFTNAYLASHSGENFSGVVAEKILSQEVWRAMLGLGALPALVFLFSLFLVPESPRWLLSTGKRDKAEKILIKIDGETAARKELDAFATQDVTTVEGSLRTLFRPVYRKALWIGLLLPFLSQVCGINAVIYYGPRILEQAGFTLNNALGGQVTIGFVNVVFTFVAIFTVDKWGRKPLLYVGIGGAVISLVIIGLLFQFGVTSGPWILIFILAFIACFAFSFGPVCWVVIGEIFPNGIRGKAMSLATLTLWIGNFFVGQLTPLMLQGLGSSWTFWIFAICCSPALYLTWKLIPETKGRSLEEIDSYWQEDYLKK</sequence>
<reference evidence="12 13" key="1">
    <citation type="submission" date="2019-02" db="EMBL/GenBank/DDBJ databases">
        <title>Pedobacter kyonggii whole genome sequence analysis.</title>
        <authorList>
            <person name="Dahal R.H."/>
        </authorList>
    </citation>
    <scope>NUCLEOTIDE SEQUENCE [LARGE SCALE GENOMIC DNA]</scope>
    <source>
        <strain evidence="12 13">K-4-11-1</strain>
    </source>
</reference>
<dbReference type="PRINTS" id="PR00171">
    <property type="entry name" value="SUGRTRNSPORT"/>
</dbReference>
<evidence type="ECO:0000313" key="12">
    <source>
        <dbReference type="EMBL" id="TBO41729.1"/>
    </source>
</evidence>
<dbReference type="NCBIfam" id="TIGR00879">
    <property type="entry name" value="SP"/>
    <property type="match status" value="1"/>
</dbReference>
<comment type="caution">
    <text evidence="12">The sequence shown here is derived from an EMBL/GenBank/DDBJ whole genome shotgun (WGS) entry which is preliminary data.</text>
</comment>
<keyword evidence="6 10" id="KW-0812">Transmembrane</keyword>
<evidence type="ECO:0000256" key="9">
    <source>
        <dbReference type="RuleBase" id="RU003346"/>
    </source>
</evidence>